<feature type="chain" id="PRO_5042994816" evidence="5">
    <location>
        <begin position="16"/>
        <end position="531"/>
    </location>
</feature>
<protein>
    <submittedName>
        <fullName evidence="6">Uncharacterized protein</fullName>
    </submittedName>
</protein>
<feature type="transmembrane region" description="Helical" evidence="4">
    <location>
        <begin position="379"/>
        <end position="398"/>
    </location>
</feature>
<feature type="region of interest" description="Disordered" evidence="3">
    <location>
        <begin position="319"/>
        <end position="344"/>
    </location>
</feature>
<keyword evidence="4" id="KW-0812">Transmembrane</keyword>
<evidence type="ECO:0000256" key="4">
    <source>
        <dbReference type="SAM" id="Phobius"/>
    </source>
</evidence>
<dbReference type="PANTHER" id="PTHR24366:SF96">
    <property type="entry name" value="LEUCINE RICH REPEAT CONTAINING 53"/>
    <property type="match status" value="1"/>
</dbReference>
<dbReference type="Gene3D" id="3.80.10.10">
    <property type="entry name" value="Ribonuclease Inhibitor"/>
    <property type="match status" value="1"/>
</dbReference>
<keyword evidence="4" id="KW-0472">Membrane</keyword>
<dbReference type="InterPro" id="IPR032675">
    <property type="entry name" value="LRR_dom_sf"/>
</dbReference>
<evidence type="ECO:0000256" key="2">
    <source>
        <dbReference type="ARBA" id="ARBA00022737"/>
    </source>
</evidence>
<evidence type="ECO:0000313" key="7">
    <source>
        <dbReference type="Proteomes" id="UP001353858"/>
    </source>
</evidence>
<dbReference type="EMBL" id="JARPUR010000008">
    <property type="protein sequence ID" value="KAK4872169.1"/>
    <property type="molecule type" value="Genomic_DNA"/>
</dbReference>
<dbReference type="SUPFAM" id="SSF52058">
    <property type="entry name" value="L domain-like"/>
    <property type="match status" value="1"/>
</dbReference>
<keyword evidence="1" id="KW-0433">Leucine-rich repeat</keyword>
<comment type="caution">
    <text evidence="6">The sequence shown here is derived from an EMBL/GenBank/DDBJ whole genome shotgun (WGS) entry which is preliminary data.</text>
</comment>
<dbReference type="PROSITE" id="PS51450">
    <property type="entry name" value="LRR"/>
    <property type="match status" value="2"/>
</dbReference>
<evidence type="ECO:0000313" key="6">
    <source>
        <dbReference type="EMBL" id="KAK4872169.1"/>
    </source>
</evidence>
<feature type="signal peptide" evidence="5">
    <location>
        <begin position="1"/>
        <end position="15"/>
    </location>
</feature>
<accession>A0AAN7NXR3</accession>
<feature type="region of interest" description="Disordered" evidence="3">
    <location>
        <begin position="431"/>
        <end position="452"/>
    </location>
</feature>
<feature type="region of interest" description="Disordered" evidence="3">
    <location>
        <begin position="215"/>
        <end position="254"/>
    </location>
</feature>
<evidence type="ECO:0000256" key="5">
    <source>
        <dbReference type="SAM" id="SignalP"/>
    </source>
</evidence>
<dbReference type="PANTHER" id="PTHR24366">
    <property type="entry name" value="IG(IMMUNOGLOBULIN) AND LRR(LEUCINE RICH REPEAT) DOMAINS"/>
    <property type="match status" value="1"/>
</dbReference>
<keyword evidence="5" id="KW-0732">Signal</keyword>
<proteinExistence type="predicted"/>
<feature type="compositionally biased region" description="Polar residues" evidence="3">
    <location>
        <begin position="241"/>
        <end position="251"/>
    </location>
</feature>
<name>A0AAN7NXR3_9COLE</name>
<keyword evidence="7" id="KW-1185">Reference proteome</keyword>
<feature type="compositionally biased region" description="Polar residues" evidence="3">
    <location>
        <begin position="323"/>
        <end position="337"/>
    </location>
</feature>
<keyword evidence="2" id="KW-0677">Repeat</keyword>
<dbReference type="AlphaFoldDB" id="A0AAN7NXR3"/>
<evidence type="ECO:0000256" key="1">
    <source>
        <dbReference type="ARBA" id="ARBA00022614"/>
    </source>
</evidence>
<evidence type="ECO:0000256" key="3">
    <source>
        <dbReference type="SAM" id="MobiDB-lite"/>
    </source>
</evidence>
<dbReference type="Proteomes" id="UP001353858">
    <property type="component" value="Unassembled WGS sequence"/>
</dbReference>
<reference evidence="7" key="1">
    <citation type="submission" date="2023-01" db="EMBL/GenBank/DDBJ databases">
        <title>Key to firefly adult light organ development and bioluminescence: homeobox transcription factors regulate luciferase expression and transportation to peroxisome.</title>
        <authorList>
            <person name="Fu X."/>
        </authorList>
    </citation>
    <scope>NUCLEOTIDE SEQUENCE [LARGE SCALE GENOMIC DNA]</scope>
</reference>
<gene>
    <name evidence="6" type="ORF">RN001_016293</name>
</gene>
<organism evidence="6 7">
    <name type="scientific">Aquatica leii</name>
    <dbReference type="NCBI Taxonomy" id="1421715"/>
    <lineage>
        <taxon>Eukaryota</taxon>
        <taxon>Metazoa</taxon>
        <taxon>Ecdysozoa</taxon>
        <taxon>Arthropoda</taxon>
        <taxon>Hexapoda</taxon>
        <taxon>Insecta</taxon>
        <taxon>Pterygota</taxon>
        <taxon>Neoptera</taxon>
        <taxon>Endopterygota</taxon>
        <taxon>Coleoptera</taxon>
        <taxon>Polyphaga</taxon>
        <taxon>Elateriformia</taxon>
        <taxon>Elateroidea</taxon>
        <taxon>Lampyridae</taxon>
        <taxon>Luciolinae</taxon>
        <taxon>Aquatica</taxon>
    </lineage>
</organism>
<keyword evidence="4" id="KW-1133">Transmembrane helix</keyword>
<sequence>MLILILLVLTPSILAAPASLCPTSCSCTSSGIYLNARCSSLSFLKKPLLHEQVKLLVTLDIHNASLTKMNANLNVFSNLKHINLSENKIQHISASFLPKSLEILDASYNSIKYLPHDIHLLPNLKEVDFAGNPVFCDCDSISIREELLNMGVSIAHPVKCEYPKEHKGEMWQNVRCKQQTNLYDRMFGDAAYEGSGSEDLIEKSDTSIEKEFIRPTTEVKETTTESNDLEEGSGDDALLPTFTSNETNATDESTEVNEPVILPVGKGELSSGPVRACNFNCSTPSPIESNDTDSLPAPGLFEGIKIIANDLGIIDEHKEDNSTSEATSSEPLDSSTEAKGIVRNENITMDAEIMDKGLNTGDELSKMSESSDKQSHTSFIFLAVFLLAIVCLVVYVVIKKRSSARNNPTAPSNTEEKEDALEEVELLTKPVSGTEKNNGTPEAVPLINGHKANEDDGVKAVNVKEPEPKKEEDVQLRKNFEGRNTLTPEAKRVTIKAGEIPNSTPKTPVLVIRHMNSDGCIVTTPEVDQRV</sequence>
<dbReference type="InterPro" id="IPR001611">
    <property type="entry name" value="Leu-rich_rpt"/>
</dbReference>